<evidence type="ECO:0000256" key="2">
    <source>
        <dbReference type="ARBA" id="ARBA00022527"/>
    </source>
</evidence>
<proteinExistence type="inferred from homology"/>
<dbReference type="STRING" id="2769.R7QNA0"/>
<dbReference type="OrthoDB" id="68483at2759"/>
<keyword evidence="13" id="KW-1185">Reference proteome</keyword>
<dbReference type="PROSITE" id="PS00108">
    <property type="entry name" value="PROTEIN_KINASE_ST"/>
    <property type="match status" value="1"/>
</dbReference>
<keyword evidence="6 9" id="KW-0067">ATP-binding</keyword>
<evidence type="ECO:0000256" key="1">
    <source>
        <dbReference type="ARBA" id="ARBA00012513"/>
    </source>
</evidence>
<dbReference type="SUPFAM" id="SSF56112">
    <property type="entry name" value="Protein kinase-like (PK-like)"/>
    <property type="match status" value="1"/>
</dbReference>
<comment type="catalytic activity">
    <reaction evidence="8">
        <text>L-seryl-[protein] + ATP = O-phospho-L-seryl-[protein] + ADP + H(+)</text>
        <dbReference type="Rhea" id="RHEA:17989"/>
        <dbReference type="Rhea" id="RHEA-COMP:9863"/>
        <dbReference type="Rhea" id="RHEA-COMP:11604"/>
        <dbReference type="ChEBI" id="CHEBI:15378"/>
        <dbReference type="ChEBI" id="CHEBI:29999"/>
        <dbReference type="ChEBI" id="CHEBI:30616"/>
        <dbReference type="ChEBI" id="CHEBI:83421"/>
        <dbReference type="ChEBI" id="CHEBI:456216"/>
        <dbReference type="EC" id="2.7.11.1"/>
    </reaction>
</comment>
<dbReference type="InterPro" id="IPR008271">
    <property type="entry name" value="Ser/Thr_kinase_AS"/>
</dbReference>
<gene>
    <name evidence="12" type="ORF">CHC_T00008763001</name>
</gene>
<evidence type="ECO:0000256" key="10">
    <source>
        <dbReference type="RuleBase" id="RU000304"/>
    </source>
</evidence>
<feature type="binding site" evidence="9">
    <location>
        <position position="153"/>
    </location>
    <ligand>
        <name>ATP</name>
        <dbReference type="ChEBI" id="CHEBI:30616"/>
    </ligand>
</feature>
<dbReference type="RefSeq" id="XP_005718770.1">
    <property type="nucleotide sequence ID" value="XM_005718713.1"/>
</dbReference>
<organism evidence="12 13">
    <name type="scientific">Chondrus crispus</name>
    <name type="common">Carrageen Irish moss</name>
    <name type="synonym">Polymorpha crispa</name>
    <dbReference type="NCBI Taxonomy" id="2769"/>
    <lineage>
        <taxon>Eukaryota</taxon>
        <taxon>Rhodophyta</taxon>
        <taxon>Florideophyceae</taxon>
        <taxon>Rhodymeniophycidae</taxon>
        <taxon>Gigartinales</taxon>
        <taxon>Gigartinaceae</taxon>
        <taxon>Chondrus</taxon>
    </lineage>
</organism>
<dbReference type="Proteomes" id="UP000012073">
    <property type="component" value="Unassembled WGS sequence"/>
</dbReference>
<dbReference type="SMART" id="SM00220">
    <property type="entry name" value="S_TKc"/>
    <property type="match status" value="1"/>
</dbReference>
<dbReference type="PROSITE" id="PS00107">
    <property type="entry name" value="PROTEIN_KINASE_ATP"/>
    <property type="match status" value="1"/>
</dbReference>
<evidence type="ECO:0000256" key="9">
    <source>
        <dbReference type="PROSITE-ProRule" id="PRU10141"/>
    </source>
</evidence>
<accession>R7QNA0</accession>
<protein>
    <recommendedName>
        <fullName evidence="1">non-specific serine/threonine protein kinase</fullName>
        <ecNumber evidence="1">2.7.11.1</ecNumber>
    </recommendedName>
</protein>
<dbReference type="Gene3D" id="1.10.510.10">
    <property type="entry name" value="Transferase(Phosphotransferase) domain 1"/>
    <property type="match status" value="1"/>
</dbReference>
<name>R7QNA0_CHOCR</name>
<dbReference type="EMBL" id="HG001975">
    <property type="protein sequence ID" value="CDF38865.1"/>
    <property type="molecule type" value="Genomic_DNA"/>
</dbReference>
<dbReference type="InterPro" id="IPR017441">
    <property type="entry name" value="Protein_kinase_ATP_BS"/>
</dbReference>
<comment type="catalytic activity">
    <reaction evidence="7">
        <text>L-threonyl-[protein] + ATP = O-phospho-L-threonyl-[protein] + ADP + H(+)</text>
        <dbReference type="Rhea" id="RHEA:46608"/>
        <dbReference type="Rhea" id="RHEA-COMP:11060"/>
        <dbReference type="Rhea" id="RHEA-COMP:11605"/>
        <dbReference type="ChEBI" id="CHEBI:15378"/>
        <dbReference type="ChEBI" id="CHEBI:30013"/>
        <dbReference type="ChEBI" id="CHEBI:30616"/>
        <dbReference type="ChEBI" id="CHEBI:61977"/>
        <dbReference type="ChEBI" id="CHEBI:456216"/>
        <dbReference type="EC" id="2.7.11.1"/>
    </reaction>
</comment>
<keyword evidence="2 10" id="KW-0723">Serine/threonine-protein kinase</keyword>
<sequence>MPRQKRPPSPTYSRELLRRLAPVFTAPVHFCATPFARHTRRLELRGSVLLLFAPSTSSTSLADARLVRPLSASAPPAPHAATAVALPGVARRLWFSSRRARDAFLSAAARACAAAAPDRLRGLYTVERLLGRGASAAVYRVVRRRDGRRLALKAIPKAYAFASDAQLDNVVGERVALAEAARRDARFVVRLVDAFETPSHLCFVTELAERGDLGEYIRRKGGKLREEEAKTVFAELVLALEEAHEMGFLYRDMKPANVLVGADGHVKLGDLGLAKRVEKRVEEDQSGSESEEGRAWRLVGRSESFVGTRKFMAPEVVRAGRGRGYGASADVWALGVTLYLMVTGRYPVGGRVPKGDWRALAEAIREEEVAFPEGSVGELLEGMLDRDALDRWDLGEVKRSEWLGDVDWEAVGEGRGLEAEGEVTEVGETATEIEDAGTGLDNMSLLGFGYVA</sequence>
<evidence type="ECO:0000256" key="4">
    <source>
        <dbReference type="ARBA" id="ARBA00022741"/>
    </source>
</evidence>
<dbReference type="EC" id="2.7.11.1" evidence="1"/>
<dbReference type="InterPro" id="IPR000719">
    <property type="entry name" value="Prot_kinase_dom"/>
</dbReference>
<evidence type="ECO:0000259" key="11">
    <source>
        <dbReference type="PROSITE" id="PS50011"/>
    </source>
</evidence>
<keyword evidence="4 9" id="KW-0547">Nucleotide-binding</keyword>
<dbReference type="KEGG" id="ccp:CHC_T00008763001"/>
<dbReference type="PANTHER" id="PTHR24356">
    <property type="entry name" value="SERINE/THREONINE-PROTEIN KINASE"/>
    <property type="match status" value="1"/>
</dbReference>
<keyword evidence="3" id="KW-0808">Transferase</keyword>
<dbReference type="AlphaFoldDB" id="R7QNA0"/>
<dbReference type="GO" id="GO:0005524">
    <property type="term" value="F:ATP binding"/>
    <property type="evidence" value="ECO:0007669"/>
    <property type="project" value="UniProtKB-UniRule"/>
</dbReference>
<evidence type="ECO:0000256" key="7">
    <source>
        <dbReference type="ARBA" id="ARBA00047899"/>
    </source>
</evidence>
<evidence type="ECO:0000256" key="5">
    <source>
        <dbReference type="ARBA" id="ARBA00022777"/>
    </source>
</evidence>
<reference evidence="13" key="1">
    <citation type="journal article" date="2013" name="Proc. Natl. Acad. Sci. U.S.A.">
        <title>Genome structure and metabolic features in the red seaweed Chondrus crispus shed light on evolution of the Archaeplastida.</title>
        <authorList>
            <person name="Collen J."/>
            <person name="Porcel B."/>
            <person name="Carre W."/>
            <person name="Ball S.G."/>
            <person name="Chaparro C."/>
            <person name="Tonon T."/>
            <person name="Barbeyron T."/>
            <person name="Michel G."/>
            <person name="Noel B."/>
            <person name="Valentin K."/>
            <person name="Elias M."/>
            <person name="Artiguenave F."/>
            <person name="Arun A."/>
            <person name="Aury J.M."/>
            <person name="Barbosa-Neto J.F."/>
            <person name="Bothwell J.H."/>
            <person name="Bouget F.Y."/>
            <person name="Brillet L."/>
            <person name="Cabello-Hurtado F."/>
            <person name="Capella-Gutierrez S."/>
            <person name="Charrier B."/>
            <person name="Cladiere L."/>
            <person name="Cock J.M."/>
            <person name="Coelho S.M."/>
            <person name="Colleoni C."/>
            <person name="Czjzek M."/>
            <person name="Da Silva C."/>
            <person name="Delage L."/>
            <person name="Denoeud F."/>
            <person name="Deschamps P."/>
            <person name="Dittami S.M."/>
            <person name="Gabaldon T."/>
            <person name="Gachon C.M."/>
            <person name="Groisillier A."/>
            <person name="Herve C."/>
            <person name="Jabbari K."/>
            <person name="Katinka M."/>
            <person name="Kloareg B."/>
            <person name="Kowalczyk N."/>
            <person name="Labadie K."/>
            <person name="Leblanc C."/>
            <person name="Lopez P.J."/>
            <person name="McLachlan D.H."/>
            <person name="Meslet-Cladiere L."/>
            <person name="Moustafa A."/>
            <person name="Nehr Z."/>
            <person name="Nyvall Collen P."/>
            <person name="Panaud O."/>
            <person name="Partensky F."/>
            <person name="Poulain J."/>
            <person name="Rensing S.A."/>
            <person name="Rousvoal S."/>
            <person name="Samson G."/>
            <person name="Symeonidi A."/>
            <person name="Weissenbach J."/>
            <person name="Zambounis A."/>
            <person name="Wincker P."/>
            <person name="Boyen C."/>
        </authorList>
    </citation>
    <scope>NUCLEOTIDE SEQUENCE [LARGE SCALE GENOMIC DNA]</scope>
    <source>
        <strain evidence="13">cv. Stackhouse</strain>
    </source>
</reference>
<evidence type="ECO:0000256" key="3">
    <source>
        <dbReference type="ARBA" id="ARBA00022679"/>
    </source>
</evidence>
<dbReference type="GO" id="GO:0004674">
    <property type="term" value="F:protein serine/threonine kinase activity"/>
    <property type="evidence" value="ECO:0007669"/>
    <property type="project" value="UniProtKB-KW"/>
</dbReference>
<dbReference type="Pfam" id="PF00069">
    <property type="entry name" value="Pkinase"/>
    <property type="match status" value="1"/>
</dbReference>
<evidence type="ECO:0000256" key="8">
    <source>
        <dbReference type="ARBA" id="ARBA00048679"/>
    </source>
</evidence>
<comment type="similarity">
    <text evidence="10">Belongs to the protein kinase superfamily.</text>
</comment>
<evidence type="ECO:0000313" key="12">
    <source>
        <dbReference type="EMBL" id="CDF38865.1"/>
    </source>
</evidence>
<evidence type="ECO:0000256" key="6">
    <source>
        <dbReference type="ARBA" id="ARBA00022840"/>
    </source>
</evidence>
<dbReference type="InterPro" id="IPR050236">
    <property type="entry name" value="Ser_Thr_kinase_AGC"/>
</dbReference>
<dbReference type="GeneID" id="17326531"/>
<feature type="domain" description="Protein kinase" evidence="11">
    <location>
        <begin position="124"/>
        <end position="403"/>
    </location>
</feature>
<dbReference type="InterPro" id="IPR011009">
    <property type="entry name" value="Kinase-like_dom_sf"/>
</dbReference>
<dbReference type="Gramene" id="CDF38865">
    <property type="protein sequence ID" value="CDF38865"/>
    <property type="gene ID" value="CHC_T00008763001"/>
</dbReference>
<dbReference type="PROSITE" id="PS50011">
    <property type="entry name" value="PROTEIN_KINASE_DOM"/>
    <property type="match status" value="1"/>
</dbReference>
<keyword evidence="5 12" id="KW-0418">Kinase</keyword>
<evidence type="ECO:0000313" key="13">
    <source>
        <dbReference type="Proteomes" id="UP000012073"/>
    </source>
</evidence>